<dbReference type="AlphaFoldDB" id="A0A9P6MUB5"/>
<keyword evidence="1" id="KW-0808">Transferase</keyword>
<dbReference type="InterPro" id="IPR019378">
    <property type="entry name" value="GDP-Fuc_O-FucTrfase"/>
</dbReference>
<keyword evidence="5" id="KW-1133">Transmembrane helix</keyword>
<keyword evidence="7" id="KW-1185">Reference proteome</keyword>
<feature type="compositionally biased region" description="Low complexity" evidence="4">
    <location>
        <begin position="58"/>
        <end position="84"/>
    </location>
</feature>
<dbReference type="EMBL" id="JAAAID010000811">
    <property type="protein sequence ID" value="KAG0013711.1"/>
    <property type="molecule type" value="Genomic_DNA"/>
</dbReference>
<keyword evidence="5" id="KW-0472">Membrane</keyword>
<sequence>MGNRNSRYATTKAVLIVSMSFMMLVILHTNYNTDFTHYTDSNIETTPLHGNDQPPVSKPETTTTNTSTTTSATPTPTSTPTSAPVSPPKIPISPKEPIKTNKPSDSSDPLNIIYDSELSTVIQYDNGTQSRIFKPAFFKNPKAAKKELGSFMETLATKSWLVQELLAELDNEENNNQEGGDDDDEEEEEEEEDDDHDRKVSLNAVASSGRYFAYLPMGGGNNQFTSLEKAAILAKDLNRTLLLPPISPNSHIRVWAGPRYSEFYDLDTFVAKSGIPVVEWHDVKQAPESVPEGFSHHWEEFSEALPCIPNGGIGSGKSKLYDKFRQQFLLKFEPVIIPADRTKGKATDFRFARDILLKDTPTTTPTTQGEVDPNMWKCLTCPYFLGGDELNGRVWSEVGVHLRFNDKTEAMADDILDILLGPIDDDANNKKKPFRPHPEFIIVHLRRGDITTKCPVGVDEKDCIVQIEAIADKVDAIEKERRIAALKEHKKEKNGDESEFVHKRLPVLVATNEKREEELEKIETLGWILLDHGDEERDGKGNIIPSKTKKLGTESKLGPWVPPMLDAVLLTRGNYLIGMANSRMSILGTQRGKAWHGHHTVLM</sequence>
<keyword evidence="2" id="KW-0294">Fucose metabolism</keyword>
<keyword evidence="3" id="KW-0119">Carbohydrate metabolism</keyword>
<dbReference type="Proteomes" id="UP000703661">
    <property type="component" value="Unassembled WGS sequence"/>
</dbReference>
<feature type="transmembrane region" description="Helical" evidence="5">
    <location>
        <begin position="12"/>
        <end position="31"/>
    </location>
</feature>
<dbReference type="Pfam" id="PF10250">
    <property type="entry name" value="O-FucT"/>
    <property type="match status" value="1"/>
</dbReference>
<evidence type="ECO:0000256" key="2">
    <source>
        <dbReference type="ARBA" id="ARBA00023253"/>
    </source>
</evidence>
<evidence type="ECO:0000313" key="7">
    <source>
        <dbReference type="Proteomes" id="UP000703661"/>
    </source>
</evidence>
<feature type="region of interest" description="Disordered" evidence="4">
    <location>
        <begin position="44"/>
        <end position="111"/>
    </location>
</feature>
<name>A0A9P6MUB5_9FUNG</name>
<evidence type="ECO:0000256" key="4">
    <source>
        <dbReference type="SAM" id="MobiDB-lite"/>
    </source>
</evidence>
<feature type="region of interest" description="Disordered" evidence="4">
    <location>
        <begin position="168"/>
        <end position="200"/>
    </location>
</feature>
<accession>A0A9P6MUB5</accession>
<organism evidence="6 7">
    <name type="scientific">Entomortierella chlamydospora</name>
    <dbReference type="NCBI Taxonomy" id="101097"/>
    <lineage>
        <taxon>Eukaryota</taxon>
        <taxon>Fungi</taxon>
        <taxon>Fungi incertae sedis</taxon>
        <taxon>Mucoromycota</taxon>
        <taxon>Mortierellomycotina</taxon>
        <taxon>Mortierellomycetes</taxon>
        <taxon>Mortierellales</taxon>
        <taxon>Mortierellaceae</taxon>
        <taxon>Entomortierella</taxon>
    </lineage>
</organism>
<reference evidence="6" key="1">
    <citation type="journal article" date="2020" name="Fungal Divers.">
        <title>Resolving the Mortierellaceae phylogeny through synthesis of multi-gene phylogenetics and phylogenomics.</title>
        <authorList>
            <person name="Vandepol N."/>
            <person name="Liber J."/>
            <person name="Desiro A."/>
            <person name="Na H."/>
            <person name="Kennedy M."/>
            <person name="Barry K."/>
            <person name="Grigoriev I.V."/>
            <person name="Miller A.N."/>
            <person name="O'Donnell K."/>
            <person name="Stajich J.E."/>
            <person name="Bonito G."/>
        </authorList>
    </citation>
    <scope>NUCLEOTIDE SEQUENCE</scope>
    <source>
        <strain evidence="6">NRRL 2769</strain>
    </source>
</reference>
<evidence type="ECO:0000256" key="3">
    <source>
        <dbReference type="ARBA" id="ARBA00023277"/>
    </source>
</evidence>
<evidence type="ECO:0000313" key="6">
    <source>
        <dbReference type="EMBL" id="KAG0013711.1"/>
    </source>
</evidence>
<feature type="compositionally biased region" description="Acidic residues" evidence="4">
    <location>
        <begin position="168"/>
        <end position="195"/>
    </location>
</feature>
<proteinExistence type="predicted"/>
<evidence type="ECO:0000256" key="5">
    <source>
        <dbReference type="SAM" id="Phobius"/>
    </source>
</evidence>
<dbReference type="Gene3D" id="3.40.50.11350">
    <property type="match status" value="1"/>
</dbReference>
<protein>
    <submittedName>
        <fullName evidence="6">Uncharacterized protein</fullName>
    </submittedName>
</protein>
<evidence type="ECO:0000256" key="1">
    <source>
        <dbReference type="ARBA" id="ARBA00022679"/>
    </source>
</evidence>
<gene>
    <name evidence="6" type="ORF">BGZ80_010910</name>
</gene>
<dbReference type="CDD" id="cd11296">
    <property type="entry name" value="O-FucT_like"/>
    <property type="match status" value="1"/>
</dbReference>
<dbReference type="GO" id="GO:0016740">
    <property type="term" value="F:transferase activity"/>
    <property type="evidence" value="ECO:0007669"/>
    <property type="project" value="UniProtKB-KW"/>
</dbReference>
<comment type="caution">
    <text evidence="6">The sequence shown here is derived from an EMBL/GenBank/DDBJ whole genome shotgun (WGS) entry which is preliminary data.</text>
</comment>
<keyword evidence="5" id="KW-0812">Transmembrane</keyword>
<dbReference type="GO" id="GO:0006004">
    <property type="term" value="P:fucose metabolic process"/>
    <property type="evidence" value="ECO:0007669"/>
    <property type="project" value="UniProtKB-KW"/>
</dbReference>